<organism evidence="18 19">
    <name type="scientific">Danaus chrysippus</name>
    <name type="common">African queen</name>
    <dbReference type="NCBI Taxonomy" id="151541"/>
    <lineage>
        <taxon>Eukaryota</taxon>
        <taxon>Metazoa</taxon>
        <taxon>Ecdysozoa</taxon>
        <taxon>Arthropoda</taxon>
        <taxon>Hexapoda</taxon>
        <taxon>Insecta</taxon>
        <taxon>Pterygota</taxon>
        <taxon>Neoptera</taxon>
        <taxon>Endopterygota</taxon>
        <taxon>Lepidoptera</taxon>
        <taxon>Glossata</taxon>
        <taxon>Ditrysia</taxon>
        <taxon>Papilionoidea</taxon>
        <taxon>Nymphalidae</taxon>
        <taxon>Danainae</taxon>
        <taxon>Danaini</taxon>
        <taxon>Danaina</taxon>
        <taxon>Danaus</taxon>
        <taxon>Anosia</taxon>
    </lineage>
</organism>
<dbReference type="PANTHER" id="PTHR46532:SF11">
    <property type="entry name" value="DYNEIN AXONEMAL HEAVY CHAIN 12"/>
    <property type="match status" value="1"/>
</dbReference>
<evidence type="ECO:0000313" key="19">
    <source>
        <dbReference type="Proteomes" id="UP000789524"/>
    </source>
</evidence>
<reference evidence="18" key="1">
    <citation type="submission" date="2021-09" db="EMBL/GenBank/DDBJ databases">
        <authorList>
            <person name="Martin H S."/>
        </authorList>
    </citation>
    <scope>NUCLEOTIDE SEQUENCE</scope>
</reference>
<dbReference type="FunFam" id="3.40.50.300:FF:000219">
    <property type="entry name" value="Dynein axonemal heavy chain 17"/>
    <property type="match status" value="1"/>
</dbReference>
<keyword evidence="13" id="KW-0966">Cell projection</keyword>
<feature type="domain" description="Dynein heavy chain AAA 5 extension" evidence="17">
    <location>
        <begin position="2058"/>
        <end position="2175"/>
    </location>
</feature>
<keyword evidence="7" id="KW-0067">ATP-binding</keyword>
<dbReference type="FunFam" id="1.10.287.2620:FF:000001">
    <property type="entry name" value="Cytoplasmic dynein heavy chain 1"/>
    <property type="match status" value="1"/>
</dbReference>
<comment type="subcellular location">
    <subcellularLocation>
        <location evidence="1">Cytoplasm</location>
        <location evidence="1">Cytoskeleton</location>
        <location evidence="1">Cilium axoneme</location>
    </subcellularLocation>
</comment>
<dbReference type="GO" id="GO:0051959">
    <property type="term" value="F:dynein light intermediate chain binding"/>
    <property type="evidence" value="ECO:0007669"/>
    <property type="project" value="InterPro"/>
</dbReference>
<dbReference type="InterPro" id="IPR027417">
    <property type="entry name" value="P-loop_NTPase"/>
</dbReference>
<evidence type="ECO:0000256" key="12">
    <source>
        <dbReference type="ARBA" id="ARBA00023212"/>
    </source>
</evidence>
<accession>A0A8J2R5H0</accession>
<dbReference type="Gene3D" id="1.20.58.1120">
    <property type="match status" value="1"/>
</dbReference>
<keyword evidence="6" id="KW-0547">Nucleotide-binding</keyword>
<dbReference type="Pfam" id="PF12774">
    <property type="entry name" value="AAA_6"/>
    <property type="match status" value="2"/>
</dbReference>
<dbReference type="Pfam" id="PF12775">
    <property type="entry name" value="AAA_7"/>
    <property type="match status" value="1"/>
</dbReference>
<protein>
    <submittedName>
        <fullName evidence="18">(African queen) hypothetical protein</fullName>
    </submittedName>
</protein>
<dbReference type="InterPro" id="IPR026983">
    <property type="entry name" value="DHC"/>
</dbReference>
<proteinExistence type="inferred from homology"/>
<dbReference type="InterPro" id="IPR043157">
    <property type="entry name" value="Dynein_AAA1S"/>
</dbReference>
<dbReference type="Pfam" id="PF17852">
    <property type="entry name" value="Dynein_AAA_lid"/>
    <property type="match status" value="1"/>
</dbReference>
<dbReference type="Gene3D" id="3.20.180.20">
    <property type="entry name" value="Dynein heavy chain, N-terminal domain 2"/>
    <property type="match status" value="1"/>
</dbReference>
<evidence type="ECO:0000256" key="11">
    <source>
        <dbReference type="ARBA" id="ARBA00023175"/>
    </source>
</evidence>
<evidence type="ECO:0000259" key="15">
    <source>
        <dbReference type="Pfam" id="PF08393"/>
    </source>
</evidence>
<feature type="domain" description="Dynein heavy chain hydrolytic ATP-binding dynein motor region" evidence="16">
    <location>
        <begin position="1852"/>
        <end position="1945"/>
    </location>
</feature>
<evidence type="ECO:0000313" key="18">
    <source>
        <dbReference type="EMBL" id="CAG9581718.1"/>
    </source>
</evidence>
<dbReference type="GO" id="GO:0005858">
    <property type="term" value="C:axonemal dynein complex"/>
    <property type="evidence" value="ECO:0007669"/>
    <property type="project" value="TreeGrafter"/>
</dbReference>
<keyword evidence="10" id="KW-0969">Cilium</keyword>
<dbReference type="Pfam" id="PF08385">
    <property type="entry name" value="DHC_N1"/>
    <property type="match status" value="1"/>
</dbReference>
<comment type="caution">
    <text evidence="18">The sequence shown here is derived from an EMBL/GenBank/DDBJ whole genome shotgun (WGS) entry which is preliminary data.</text>
</comment>
<evidence type="ECO:0000259" key="16">
    <source>
        <dbReference type="Pfam" id="PF12774"/>
    </source>
</evidence>
<dbReference type="OrthoDB" id="447173at2759"/>
<dbReference type="InterPro" id="IPR042228">
    <property type="entry name" value="Dynein_linker_3"/>
</dbReference>
<evidence type="ECO:0000259" key="14">
    <source>
        <dbReference type="Pfam" id="PF08385"/>
    </source>
</evidence>
<dbReference type="PANTHER" id="PTHR46532">
    <property type="entry name" value="MALE FERTILITY FACTOR KL5"/>
    <property type="match status" value="1"/>
</dbReference>
<gene>
    <name evidence="18" type="ORF">DCHRY22_LOCUS14257</name>
</gene>
<dbReference type="InterPro" id="IPR013594">
    <property type="entry name" value="Dynein_heavy_tail"/>
</dbReference>
<evidence type="ECO:0000256" key="9">
    <source>
        <dbReference type="ARBA" id="ARBA00023054"/>
    </source>
</evidence>
<feature type="domain" description="Dynein heavy chain hydrolytic ATP-binding dynein motor region" evidence="16">
    <location>
        <begin position="1683"/>
        <end position="1847"/>
    </location>
</feature>
<keyword evidence="19" id="KW-1185">Reference proteome</keyword>
<dbReference type="FunFam" id="1.20.58.1120:FF:000002">
    <property type="entry name" value="Dynein heavy chain 9, axonemal"/>
    <property type="match status" value="1"/>
</dbReference>
<dbReference type="Proteomes" id="UP000789524">
    <property type="component" value="Unassembled WGS sequence"/>
</dbReference>
<evidence type="ECO:0000259" key="17">
    <source>
        <dbReference type="Pfam" id="PF17852"/>
    </source>
</evidence>
<comment type="similarity">
    <text evidence="2">Belongs to the dynein heavy chain family.</text>
</comment>
<evidence type="ECO:0000256" key="6">
    <source>
        <dbReference type="ARBA" id="ARBA00022741"/>
    </source>
</evidence>
<keyword evidence="9" id="KW-0175">Coiled coil</keyword>
<evidence type="ECO:0000256" key="7">
    <source>
        <dbReference type="ARBA" id="ARBA00022840"/>
    </source>
</evidence>
<keyword evidence="8" id="KW-0243">Dynein</keyword>
<dbReference type="InterPro" id="IPR013602">
    <property type="entry name" value="Dynein_heavy_linker"/>
</dbReference>
<dbReference type="Gene3D" id="1.10.287.2620">
    <property type="match status" value="1"/>
</dbReference>
<evidence type="ECO:0000256" key="10">
    <source>
        <dbReference type="ARBA" id="ARBA00023069"/>
    </source>
</evidence>
<dbReference type="EMBL" id="CAKASE010000080">
    <property type="protein sequence ID" value="CAG9581718.1"/>
    <property type="molecule type" value="Genomic_DNA"/>
</dbReference>
<dbReference type="SUPFAM" id="SSF52540">
    <property type="entry name" value="P-loop containing nucleoside triphosphate hydrolases"/>
    <property type="match status" value="1"/>
</dbReference>
<evidence type="ECO:0000256" key="5">
    <source>
        <dbReference type="ARBA" id="ARBA00022737"/>
    </source>
</evidence>
<dbReference type="GO" id="GO:0005874">
    <property type="term" value="C:microtubule"/>
    <property type="evidence" value="ECO:0007669"/>
    <property type="project" value="UniProtKB-KW"/>
</dbReference>
<keyword evidence="3" id="KW-0963">Cytoplasm</keyword>
<dbReference type="Gene3D" id="1.20.140.100">
    <property type="entry name" value="Dynein heavy chain, N-terminal domain 2"/>
    <property type="match status" value="1"/>
</dbReference>
<evidence type="ECO:0000256" key="13">
    <source>
        <dbReference type="ARBA" id="ARBA00023273"/>
    </source>
</evidence>
<keyword evidence="12" id="KW-0206">Cytoskeleton</keyword>
<dbReference type="InterPro" id="IPR042222">
    <property type="entry name" value="Dynein_2_N"/>
</dbReference>
<keyword evidence="4" id="KW-0493">Microtubule</keyword>
<dbReference type="FunFam" id="1.20.140.100:FF:000001">
    <property type="entry name" value="dynein heavy chain 17, axonemal"/>
    <property type="match status" value="1"/>
</dbReference>
<evidence type="ECO:0000256" key="3">
    <source>
        <dbReference type="ARBA" id="ARBA00022490"/>
    </source>
</evidence>
<dbReference type="GO" id="GO:0045505">
    <property type="term" value="F:dynein intermediate chain binding"/>
    <property type="evidence" value="ECO:0007669"/>
    <property type="project" value="InterPro"/>
</dbReference>
<evidence type="ECO:0000256" key="1">
    <source>
        <dbReference type="ARBA" id="ARBA00004430"/>
    </source>
</evidence>
<dbReference type="Pfam" id="PF08393">
    <property type="entry name" value="DHC_N2"/>
    <property type="match status" value="1"/>
</dbReference>
<dbReference type="GO" id="GO:0007018">
    <property type="term" value="P:microtubule-based movement"/>
    <property type="evidence" value="ECO:0007669"/>
    <property type="project" value="InterPro"/>
</dbReference>
<dbReference type="FunFam" id="3.20.180.20:FF:000001">
    <property type="entry name" value="Dynein axonemal heavy chain 5"/>
    <property type="match status" value="1"/>
</dbReference>
<dbReference type="InterPro" id="IPR041466">
    <property type="entry name" value="Dynein_AAA5_ext"/>
</dbReference>
<dbReference type="Gene3D" id="3.40.50.300">
    <property type="entry name" value="P-loop containing nucleotide triphosphate hydrolases"/>
    <property type="match status" value="3"/>
</dbReference>
<dbReference type="InterPro" id="IPR035699">
    <property type="entry name" value="AAA_6"/>
</dbReference>
<evidence type="ECO:0000256" key="8">
    <source>
        <dbReference type="ARBA" id="ARBA00023017"/>
    </source>
</evidence>
<feature type="domain" description="Dynein heavy chain tail" evidence="14">
    <location>
        <begin position="167"/>
        <end position="735"/>
    </location>
</feature>
<dbReference type="Gene3D" id="1.10.8.710">
    <property type="match status" value="1"/>
</dbReference>
<feature type="domain" description="Dynein heavy chain linker" evidence="15">
    <location>
        <begin position="1134"/>
        <end position="1548"/>
    </location>
</feature>
<evidence type="ECO:0000256" key="2">
    <source>
        <dbReference type="ARBA" id="ARBA00008887"/>
    </source>
</evidence>
<sequence>MDQPGPSTSNQDPRIDFIGSYVVKSLKLKPEKWMRVLSIEEHRSTLKDFLDKPHPILLVVVLTHAAQLVPVISFPCYLKNKAVFFVKKRPDVVPKERCAEMVIFGDLAPRLIDELAALVDEVFVPMLSNPLNHEGWPLVVSQDILKQIHNLKSTVYEVKGKILYLKSAIEGVVIKWAQQINDVMMEDSSQAFENGQNPLPAVELAFWKSRLSNLNYIYDQLRTDRVRCMAVILEKTTSAYYPCFSRLFKNIVSALAEAREIDLYLKTLEKHFQALEDTDFTESQPLFRPLFHIICMVWRDSKYYCSSSKLMVLIKQICNLLIYQAKKCLDPSTLFHSDIDEARQRIQLTIDILKNFRSTFDYFKERLPKYFVDRAVIPWTFHPNVVFERMNKFLDRLNTIQWFFKTVLEFQKLEKIEIGGMKGRVLGGQIRDISAEFDAYFHSFASKSYDVLDPDDDTFNEDFKVFQENIIDLDLKLSTVLVESFDNCSTLEGIFKLIDIVGSVLDRPLISNEFTAKYVEIIGMLDEEINICEELFKEQCHRLQKYGHMEIDAFFPPIAGGILYMTTLAMRVTKPVSCFKNLQHPIKEKEDAIKLFDRYDQLMKDITDFKRKYFNEWTATIPKIIELNINNTILARQGSDLVLNFSPEIMELMKEVHHLRNNKDFKQDLPPESLELFGKQETYRQYRINLGITIDWYNQIRKNSQKVEFDLVEDEIKAIDERIEMAQNELNWNSKASLNVLGYITEHMNPKNKLAPLFEAQLELLEPDMVFCPSLDPNEEKGFMSMINKLIQDILKMSTLIQRIDPTKKDSYETQIVGHQDVVEMKEEILNGIERVIEEANDFCKTFENYSYLWLEERDAIMEIFLTYGRILTPEEIDRIGSEDKEIIQPTPCAPKMEAFREQIDHYENLFMDIEEMDSYKVFNSWFQVDIRPFRQALLNTVRKWGNMYKEHLVENVTSSLSDLGNFIRKADEGLLQPVPEGDYEALVSVMGYLMNVKDRTLTTDDMFQPLTETIELLKFYDMDIPEEVNVLLQELPEQWQATKKLAITVKQQVAPLQAAEVAGIRKKISAFDSHVTYYREVFKKYDFFKYECDEPYLVMSRVDMEMLNLEDEMKGIQESGSLFEVNVPEFKLLKQCRKELRMLKQLWDYVYIVRTSIEDWKTTPWRKIDVENMDIECKKFAKEIRLLDKEMRSWDTYINLEATVKNMLTSLRAVAELQNPAIRERHWDQLMRTTKSLAALPPELTVRIVMDANTTLADLLALNLHEFEEEVKNIVDKAVKEMSMEKILKDLNVTWSGMEFEQEVHTRTGCVLLRASEELIETLEENQVQLQNLITSKFIAHFLEEVSGWQQKLSIADQVITVWFEVQRTWTHLESIFMSSEDIRKQLPDDSARFDRIDAEFKILSSDMAKTPNVVKGTNKEGLVGILDSLQKDLVICEKALAEYLETKRLAFPRFYFVSSADLLDILSNGNQAELVIRHLTKLFDSIAKLQFIESEKPGEKTASGMIAKDGELVSFQGLCDCTGPVEIWLNRLQDIMRSSIRQYFGEAIVSYEEKSREQWLFDFMAQVSLCCTQIWWTSEVNIAFGRLEEGYDNALKDYYKKQLSQLSTLITLLIGELSKQDRQKIMTICTIDVHSRDVVSKLIQGKVESGSAFQWQSQLRHRWGEKELHCFANICDAQFTYSYEYLGNTPRLVITPLTDRCYITLTQSLHLIMGGGPAGPAGTGKTETTKDLGRALGIMVYVFNCSEQMDYQSCGNIYKGLAQTGAWGCFDEFNRISVEVLSVVAVQVKSVQDAIRDKKDKFNFMGEIIVLVPTVGIFITMNPGYAGRTELPENLKALFRPCAMSYQIGLVVAGSLKRGDPGRPEEEVLMRTLRDFNIPKIVTDDMPVFMGLIGDLFPALEVPRKRDLEFERTVKQAAMDLLLQPEDNFILKVVQLEELFEVDIPFSLLAMQANIVGENPKWIVLDGDIDPMWIESLNTVMDDNKILTLASNERIALTPSMRLMFEISNLRTATPATVSRAGILYINPQDLGWNPYVTSWVETRKIPAEKSNLVILFDKYIPPCLENIRNRFKKITPIADMAHIQMLCHLLSCLLVPENTPPDCPKEWHDIFFVFACVWAFGSAMFQDTNVDYRIEFSNGGSMNLKLSSFPAGGTVFDYYIDLETKQFTPWTEKITKFELDSDIPLQAVLVPTAETIRIRFFLDLLMKNKHPVMLVGSAGCGKTVLVNEKLQGLPETYAIQSIPFNFYTTSEMLQKILEKPLEKKAGRNYGPPGIRL</sequence>
<keyword evidence="5" id="KW-0677">Repeat</keyword>
<evidence type="ECO:0000256" key="4">
    <source>
        <dbReference type="ARBA" id="ARBA00022701"/>
    </source>
</evidence>
<dbReference type="GO" id="GO:0005524">
    <property type="term" value="F:ATP binding"/>
    <property type="evidence" value="ECO:0007669"/>
    <property type="project" value="UniProtKB-KW"/>
</dbReference>
<name>A0A8J2R5H0_9NEOP</name>
<keyword evidence="11" id="KW-0505">Motor protein</keyword>